<gene>
    <name evidence="7" type="ORF">E7215_13890</name>
</gene>
<evidence type="ECO:0000256" key="4">
    <source>
        <dbReference type="ARBA" id="ARBA00022803"/>
    </source>
</evidence>
<dbReference type="SMART" id="SM00530">
    <property type="entry name" value="HTH_XRE"/>
    <property type="match status" value="1"/>
</dbReference>
<dbReference type="PROSITE" id="PS50943">
    <property type="entry name" value="HTH_CROC1"/>
    <property type="match status" value="1"/>
</dbReference>
<dbReference type="SUPFAM" id="SSF47413">
    <property type="entry name" value="lambda repressor-like DNA-binding domains"/>
    <property type="match status" value="1"/>
</dbReference>
<dbReference type="SUPFAM" id="SSF48452">
    <property type="entry name" value="TPR-like"/>
    <property type="match status" value="1"/>
</dbReference>
<dbReference type="Proteomes" id="UP000768462">
    <property type="component" value="Unassembled WGS sequence"/>
</dbReference>
<protein>
    <submittedName>
        <fullName evidence="7">Helix-turn-helix transcriptional regulator</fullName>
    </submittedName>
</protein>
<accession>A0A927ZJX0</accession>
<keyword evidence="4" id="KW-0802">TPR repeat</keyword>
<dbReference type="PANTHER" id="PTHR46630:SF1">
    <property type="entry name" value="TETRATRICOPEPTIDE REPEAT PROTEIN 29"/>
    <property type="match status" value="1"/>
</dbReference>
<dbReference type="Gene3D" id="1.10.260.40">
    <property type="entry name" value="lambda repressor-like DNA-binding domains"/>
    <property type="match status" value="1"/>
</dbReference>
<dbReference type="InterPro" id="IPR001387">
    <property type="entry name" value="Cro/C1-type_HTH"/>
</dbReference>
<sequence>MKFLTTGEKLRKLRHQLNIEQDALTQIGVSRNFISMLENNKRDLTESRAIQITELLIKIAKEKNINLNIADDYLLITPLQEAERYCCVALDNLKKLDEASSIYQIIKTYNLDFVRPRYYLTIADMLFNEKNYTEAFVNYLDSLDSYKNINEYTKIPYIYNRLGRCRSLKLDYQEALFYFIKSYESSLLYNDEKIKKIVLYNIAWCNINMSNIESALHFIDRYLELCNQNETFNDYIRGIILKADCYVKKQDFEFATKLYIDSIKLFTDEYNPFLGYIYNNLGEINMKTKSTDLALEYFDKAQLIIEKSDIERISHTLIYKAELFIQNNDYSEALLQTVQAIAYAKSFKDDEYLYRGYTLLESIYEHYNNTEKLQQAYKDMLSLLEGTSDKDSKMKIHAKLSIISMKDNKLDICLNHLKNIVNM</sequence>
<comment type="similarity">
    <text evidence="5">Belongs to the Rap family.</text>
</comment>
<reference evidence="7" key="1">
    <citation type="submission" date="2019-04" db="EMBL/GenBank/DDBJ databases">
        <title>Evolution of Biomass-Degrading Anaerobic Consortia Revealed by Metagenomics.</title>
        <authorList>
            <person name="Peng X."/>
        </authorList>
    </citation>
    <scope>NUCLEOTIDE SEQUENCE</scope>
    <source>
        <strain evidence="7">SIG254</strain>
    </source>
</reference>
<dbReference type="AlphaFoldDB" id="A0A927ZJX0"/>
<evidence type="ECO:0000313" key="8">
    <source>
        <dbReference type="Proteomes" id="UP000768462"/>
    </source>
</evidence>
<evidence type="ECO:0000256" key="3">
    <source>
        <dbReference type="ARBA" id="ARBA00022737"/>
    </source>
</evidence>
<keyword evidence="2" id="KW-0963">Cytoplasm</keyword>
<dbReference type="Pfam" id="PF13181">
    <property type="entry name" value="TPR_8"/>
    <property type="match status" value="1"/>
</dbReference>
<evidence type="ECO:0000313" key="7">
    <source>
        <dbReference type="EMBL" id="MBE6061242.1"/>
    </source>
</evidence>
<dbReference type="EMBL" id="SVCM01000157">
    <property type="protein sequence ID" value="MBE6061242.1"/>
    <property type="molecule type" value="Genomic_DNA"/>
</dbReference>
<dbReference type="PANTHER" id="PTHR46630">
    <property type="entry name" value="TETRATRICOPEPTIDE REPEAT PROTEIN 29"/>
    <property type="match status" value="1"/>
</dbReference>
<dbReference type="CDD" id="cd00093">
    <property type="entry name" value="HTH_XRE"/>
    <property type="match status" value="1"/>
</dbReference>
<dbReference type="InterPro" id="IPR011990">
    <property type="entry name" value="TPR-like_helical_dom_sf"/>
</dbReference>
<dbReference type="GO" id="GO:0003677">
    <property type="term" value="F:DNA binding"/>
    <property type="evidence" value="ECO:0007669"/>
    <property type="project" value="InterPro"/>
</dbReference>
<comment type="subcellular location">
    <subcellularLocation>
        <location evidence="1">Cytoplasm</location>
    </subcellularLocation>
</comment>
<evidence type="ECO:0000256" key="2">
    <source>
        <dbReference type="ARBA" id="ARBA00022490"/>
    </source>
</evidence>
<comment type="caution">
    <text evidence="7">The sequence shown here is derived from an EMBL/GenBank/DDBJ whole genome shotgun (WGS) entry which is preliminary data.</text>
</comment>
<dbReference type="InterPro" id="IPR019734">
    <property type="entry name" value="TPR_rpt"/>
</dbReference>
<evidence type="ECO:0000259" key="6">
    <source>
        <dbReference type="PROSITE" id="PS50943"/>
    </source>
</evidence>
<proteinExistence type="inferred from homology"/>
<dbReference type="InterPro" id="IPR010982">
    <property type="entry name" value="Lambda_DNA-bd_dom_sf"/>
</dbReference>
<keyword evidence="3" id="KW-0677">Repeat</keyword>
<dbReference type="InterPro" id="IPR051476">
    <property type="entry name" value="Bac_ResReg_Asp_Phosphatase"/>
</dbReference>
<feature type="domain" description="HTH cro/C1-type" evidence="6">
    <location>
        <begin position="10"/>
        <end position="56"/>
    </location>
</feature>
<evidence type="ECO:0000256" key="5">
    <source>
        <dbReference type="ARBA" id="ARBA00038253"/>
    </source>
</evidence>
<name>A0A927ZJX0_9CLOT</name>
<evidence type="ECO:0000256" key="1">
    <source>
        <dbReference type="ARBA" id="ARBA00004496"/>
    </source>
</evidence>
<organism evidence="7 8">
    <name type="scientific">Clostridium sulfidigenes</name>
    <dbReference type="NCBI Taxonomy" id="318464"/>
    <lineage>
        <taxon>Bacteria</taxon>
        <taxon>Bacillati</taxon>
        <taxon>Bacillota</taxon>
        <taxon>Clostridia</taxon>
        <taxon>Eubacteriales</taxon>
        <taxon>Clostridiaceae</taxon>
        <taxon>Clostridium</taxon>
    </lineage>
</organism>
<dbReference type="SMART" id="SM00028">
    <property type="entry name" value="TPR"/>
    <property type="match status" value="6"/>
</dbReference>
<dbReference type="GO" id="GO:0005737">
    <property type="term" value="C:cytoplasm"/>
    <property type="evidence" value="ECO:0007669"/>
    <property type="project" value="UniProtKB-SubCell"/>
</dbReference>
<dbReference type="Gene3D" id="1.25.40.10">
    <property type="entry name" value="Tetratricopeptide repeat domain"/>
    <property type="match status" value="2"/>
</dbReference>